<reference evidence="15" key="1">
    <citation type="journal article" date="2019" name="Int. J. Syst. Evol. Microbiol.">
        <title>The Global Catalogue of Microorganisms (GCM) 10K type strain sequencing project: providing services to taxonomists for standard genome sequencing and annotation.</title>
        <authorList>
            <consortium name="The Broad Institute Genomics Platform"/>
            <consortium name="The Broad Institute Genome Sequencing Center for Infectious Disease"/>
            <person name="Wu L."/>
            <person name="Ma J."/>
        </authorList>
    </citation>
    <scope>NUCLEOTIDE SEQUENCE [LARGE SCALE GENOMIC DNA]</scope>
    <source>
        <strain evidence="15">CGMCC-1.15741</strain>
    </source>
</reference>
<feature type="region of interest" description="Disordered" evidence="10">
    <location>
        <begin position="466"/>
        <end position="488"/>
    </location>
</feature>
<name>A0ABW1S9C8_9PROT</name>
<keyword evidence="7 11" id="KW-0472">Membrane</keyword>
<evidence type="ECO:0000256" key="1">
    <source>
        <dbReference type="ARBA" id="ARBA00004117"/>
    </source>
</evidence>
<keyword evidence="5 11" id="KW-0812">Transmembrane</keyword>
<protein>
    <recommendedName>
        <fullName evidence="9">Flagellar M-ring protein</fullName>
    </recommendedName>
</protein>
<dbReference type="PANTHER" id="PTHR30046:SF0">
    <property type="entry name" value="FLAGELLAR M-RING PROTEIN"/>
    <property type="match status" value="1"/>
</dbReference>
<feature type="region of interest" description="Disordered" evidence="10">
    <location>
        <begin position="276"/>
        <end position="309"/>
    </location>
</feature>
<evidence type="ECO:0000256" key="4">
    <source>
        <dbReference type="ARBA" id="ARBA00022475"/>
    </source>
</evidence>
<keyword evidence="15" id="KW-1185">Reference proteome</keyword>
<comment type="similarity">
    <text evidence="3 9">Belongs to the FliF family.</text>
</comment>
<evidence type="ECO:0000256" key="8">
    <source>
        <dbReference type="ARBA" id="ARBA00023143"/>
    </source>
</evidence>
<dbReference type="Pfam" id="PF08345">
    <property type="entry name" value="YscJ_FliF_C"/>
    <property type="match status" value="1"/>
</dbReference>
<dbReference type="InterPro" id="IPR043427">
    <property type="entry name" value="YscJ/FliF"/>
</dbReference>
<dbReference type="PANTHER" id="PTHR30046">
    <property type="entry name" value="FLAGELLAR M-RING PROTEIN"/>
    <property type="match status" value="1"/>
</dbReference>
<keyword evidence="4" id="KW-1003">Cell membrane</keyword>
<dbReference type="Gene3D" id="3.30.300.30">
    <property type="match status" value="1"/>
</dbReference>
<comment type="subcellular location">
    <subcellularLocation>
        <location evidence="1 9">Bacterial flagellum basal body</location>
    </subcellularLocation>
    <subcellularLocation>
        <location evidence="2">Cell membrane</location>
        <topology evidence="2">Multi-pass membrane protein</topology>
    </subcellularLocation>
</comment>
<proteinExistence type="inferred from homology"/>
<evidence type="ECO:0000256" key="5">
    <source>
        <dbReference type="ARBA" id="ARBA00022692"/>
    </source>
</evidence>
<evidence type="ECO:0000259" key="12">
    <source>
        <dbReference type="Pfam" id="PF01514"/>
    </source>
</evidence>
<evidence type="ECO:0000256" key="9">
    <source>
        <dbReference type="PIRNR" id="PIRNR004862"/>
    </source>
</evidence>
<evidence type="ECO:0000256" key="11">
    <source>
        <dbReference type="SAM" id="Phobius"/>
    </source>
</evidence>
<dbReference type="Pfam" id="PF01514">
    <property type="entry name" value="YscJ_FliF"/>
    <property type="match status" value="1"/>
</dbReference>
<organism evidence="14 15">
    <name type="scientific">Ponticaulis profundi</name>
    <dbReference type="NCBI Taxonomy" id="2665222"/>
    <lineage>
        <taxon>Bacteria</taxon>
        <taxon>Pseudomonadati</taxon>
        <taxon>Pseudomonadota</taxon>
        <taxon>Alphaproteobacteria</taxon>
        <taxon>Hyphomonadales</taxon>
        <taxon>Hyphomonadaceae</taxon>
        <taxon>Ponticaulis</taxon>
    </lineage>
</organism>
<dbReference type="Proteomes" id="UP001596303">
    <property type="component" value="Unassembled WGS sequence"/>
</dbReference>
<evidence type="ECO:0000313" key="14">
    <source>
        <dbReference type="EMBL" id="MFC6198222.1"/>
    </source>
</evidence>
<evidence type="ECO:0000256" key="2">
    <source>
        <dbReference type="ARBA" id="ARBA00004651"/>
    </source>
</evidence>
<comment type="function">
    <text evidence="9">The M ring may be actively involved in energy transduction.</text>
</comment>
<evidence type="ECO:0000256" key="3">
    <source>
        <dbReference type="ARBA" id="ARBA00007971"/>
    </source>
</evidence>
<feature type="domain" description="Flagellar M-ring N-terminal" evidence="12">
    <location>
        <begin position="36"/>
        <end position="208"/>
    </location>
</feature>
<evidence type="ECO:0000259" key="13">
    <source>
        <dbReference type="Pfam" id="PF08345"/>
    </source>
</evidence>
<dbReference type="PRINTS" id="PR01009">
    <property type="entry name" value="FLGMRINGFLIF"/>
</dbReference>
<dbReference type="InterPro" id="IPR006182">
    <property type="entry name" value="FliF_N_dom"/>
</dbReference>
<evidence type="ECO:0000256" key="6">
    <source>
        <dbReference type="ARBA" id="ARBA00022989"/>
    </source>
</evidence>
<comment type="caution">
    <text evidence="14">The sequence shown here is derived from an EMBL/GenBank/DDBJ whole genome shotgun (WGS) entry which is preliminary data.</text>
</comment>
<dbReference type="PIRSF" id="PIRSF004862">
    <property type="entry name" value="FliF"/>
    <property type="match status" value="1"/>
</dbReference>
<dbReference type="InterPro" id="IPR045851">
    <property type="entry name" value="AMP-bd_C_sf"/>
</dbReference>
<evidence type="ECO:0000313" key="15">
    <source>
        <dbReference type="Proteomes" id="UP001596303"/>
    </source>
</evidence>
<feature type="transmembrane region" description="Helical" evidence="11">
    <location>
        <begin position="440"/>
        <end position="463"/>
    </location>
</feature>
<accession>A0ABW1S9C8</accession>
<sequence>MISIGGLSQTRIIASLLVLAIVGGALAAVFLRTGSSQKALLYSGLELTEASEIAGRLDQSNIKYEMRGDGSSIFVDRDNVMDARLLLSAEGLPTRGSIGYEVFDKQDALGATTFIQNVNRLRALEGELARTITSLDNVKTARVHLVLPERRLFERDERKPTASIVVEVVGRTLEGGQIRAIRNLAAGAVPGLEPGQVTILDGQGRLLAAAASEENGMAGGMTGDERRAMLEEELRQKILSQLSPVVGQGAARVQVSADIDFNRVTRSSELYDPESRVVRSTETIEESSSDTVRGGQNPVTVEENLPDNGDVAGMTEVEDSQNSRLQEIVNYEISKTMQTEIIEGGTIKRLSVAVAIDHAEQMAAGEEGEAGQVSMAPRSQAEMDQIAALVRSAVGFNEQRGDVLEVVNIRFARPDTALGTVATSSLFGLTKNDIMRSVEIIALLLGGLALIFFVLRPLVAGLLSPPKPKQQSGDNALPNMGDGASFGALPGPGDAAGKAASDLEHTIDVANVTGQVKASSMKKIADMIEKHPDESVSILRSWLNESERGAA</sequence>
<feature type="domain" description="Flagellar M-ring C-terminal" evidence="13">
    <location>
        <begin position="242"/>
        <end position="411"/>
    </location>
</feature>
<keyword evidence="14" id="KW-0282">Flagellum</keyword>
<gene>
    <name evidence="14" type="primary">fliF</name>
    <name evidence="14" type="ORF">ACFQDM_09035</name>
</gene>
<dbReference type="NCBIfam" id="TIGR00206">
    <property type="entry name" value="fliF"/>
    <property type="match status" value="1"/>
</dbReference>
<evidence type="ECO:0000256" key="7">
    <source>
        <dbReference type="ARBA" id="ARBA00023136"/>
    </source>
</evidence>
<keyword evidence="8 9" id="KW-0975">Bacterial flagellum</keyword>
<keyword evidence="14" id="KW-0966">Cell projection</keyword>
<dbReference type="InterPro" id="IPR000067">
    <property type="entry name" value="FlgMring_FliF"/>
</dbReference>
<dbReference type="EMBL" id="JBHSSW010000009">
    <property type="protein sequence ID" value="MFC6198222.1"/>
    <property type="molecule type" value="Genomic_DNA"/>
</dbReference>
<evidence type="ECO:0000256" key="10">
    <source>
        <dbReference type="SAM" id="MobiDB-lite"/>
    </source>
</evidence>
<keyword evidence="14" id="KW-0969">Cilium</keyword>
<keyword evidence="6 11" id="KW-1133">Transmembrane helix</keyword>
<dbReference type="InterPro" id="IPR013556">
    <property type="entry name" value="Flag_M-ring_C"/>
</dbReference>